<dbReference type="KEGG" id="scn:Solca_2113"/>
<dbReference type="OrthoDB" id="1032668at2"/>
<gene>
    <name evidence="1" type="ordered locus">Solca_2113</name>
</gene>
<keyword evidence="2" id="KW-1185">Reference proteome</keyword>
<name>H8KR21_SOLCM</name>
<dbReference type="AlphaFoldDB" id="H8KR21"/>
<dbReference type="Proteomes" id="UP000007590">
    <property type="component" value="Chromosome"/>
</dbReference>
<reference evidence="1" key="1">
    <citation type="submission" date="2012-02" db="EMBL/GenBank/DDBJ databases">
        <title>The complete genome of Solitalea canadensis DSM 3403.</title>
        <authorList>
            <consortium name="US DOE Joint Genome Institute (JGI-PGF)"/>
            <person name="Lucas S."/>
            <person name="Copeland A."/>
            <person name="Lapidus A."/>
            <person name="Glavina del Rio T."/>
            <person name="Dalin E."/>
            <person name="Tice H."/>
            <person name="Bruce D."/>
            <person name="Goodwin L."/>
            <person name="Pitluck S."/>
            <person name="Peters L."/>
            <person name="Ovchinnikova G."/>
            <person name="Lu M."/>
            <person name="Kyrpides N."/>
            <person name="Mavromatis K."/>
            <person name="Ivanova N."/>
            <person name="Brettin T."/>
            <person name="Detter J.C."/>
            <person name="Han C."/>
            <person name="Larimer F."/>
            <person name="Land M."/>
            <person name="Hauser L."/>
            <person name="Markowitz V."/>
            <person name="Cheng J.-F."/>
            <person name="Hugenholtz P."/>
            <person name="Woyke T."/>
            <person name="Wu D."/>
            <person name="Spring S."/>
            <person name="Schroeder M."/>
            <person name="Kopitz M."/>
            <person name="Brambilla E."/>
            <person name="Klenk H.-P."/>
            <person name="Eisen J.A."/>
        </authorList>
    </citation>
    <scope>NUCLEOTIDE SEQUENCE</scope>
    <source>
        <strain evidence="1">DSM 3403</strain>
    </source>
</reference>
<organism evidence="1 2">
    <name type="scientific">Solitalea canadensis (strain ATCC 29591 / DSM 3403 / JCM 21819 / LMG 8368 / NBRC 15130 / NCIMB 12057 / USAM 9D)</name>
    <name type="common">Flexibacter canadensis</name>
    <dbReference type="NCBI Taxonomy" id="929556"/>
    <lineage>
        <taxon>Bacteria</taxon>
        <taxon>Pseudomonadati</taxon>
        <taxon>Bacteroidota</taxon>
        <taxon>Sphingobacteriia</taxon>
        <taxon>Sphingobacteriales</taxon>
        <taxon>Sphingobacteriaceae</taxon>
        <taxon>Solitalea</taxon>
    </lineage>
</organism>
<dbReference type="HOGENOM" id="CLU_1389408_0_0_10"/>
<sequence>MKKIIVLMGVLVCSLSCQKDIDKVYPNVNSPIVNNSASTVQSCGPTAQYTVVMHSSYLRYESDTHEINPPGVTQEMTMEDSNDSYNLGVSIFHDHQFVYVQAGYDGLNYIELTSSDGLRTFTGEYAYVNGESALKFPISDFYTNEVIIADFNYPSTFEFTDYYIDGFLDTVVNFYLYKYADPQGVFYYTVSPCPNPNE</sequence>
<dbReference type="RefSeq" id="WP_014680394.1">
    <property type="nucleotide sequence ID" value="NC_017770.1"/>
</dbReference>
<evidence type="ECO:0000313" key="2">
    <source>
        <dbReference type="Proteomes" id="UP000007590"/>
    </source>
</evidence>
<dbReference type="EMBL" id="CP003349">
    <property type="protein sequence ID" value="AFD07167.1"/>
    <property type="molecule type" value="Genomic_DNA"/>
</dbReference>
<accession>H8KR21</accession>
<protein>
    <submittedName>
        <fullName evidence="1">Uncharacterized protein</fullName>
    </submittedName>
</protein>
<evidence type="ECO:0000313" key="1">
    <source>
        <dbReference type="EMBL" id="AFD07167.1"/>
    </source>
</evidence>
<proteinExistence type="predicted"/>